<feature type="transmembrane region" description="Helical" evidence="5">
    <location>
        <begin position="253"/>
        <end position="271"/>
    </location>
</feature>
<dbReference type="RefSeq" id="WP_106608984.1">
    <property type="nucleotide sequence ID" value="NZ_PYGJ01000008.1"/>
</dbReference>
<comment type="caution">
    <text evidence="7">The sequence shown here is derived from an EMBL/GenBank/DDBJ whole genome shotgun (WGS) entry which is preliminary data.</text>
</comment>
<comment type="subcellular location">
    <subcellularLocation>
        <location evidence="1">Membrane</location>
        <topology evidence="1">Multi-pass membrane protein</topology>
    </subcellularLocation>
</comment>
<feature type="transmembrane region" description="Helical" evidence="5">
    <location>
        <begin position="39"/>
        <end position="59"/>
    </location>
</feature>
<keyword evidence="8" id="KW-1185">Reference proteome</keyword>
<feature type="transmembrane region" description="Helical" evidence="5">
    <location>
        <begin position="220"/>
        <end position="241"/>
    </location>
</feature>
<keyword evidence="2 5" id="KW-0812">Transmembrane</keyword>
<organism evidence="7 8">
    <name type="scientific">Shimia abyssi</name>
    <dbReference type="NCBI Taxonomy" id="1662395"/>
    <lineage>
        <taxon>Bacteria</taxon>
        <taxon>Pseudomonadati</taxon>
        <taxon>Pseudomonadota</taxon>
        <taxon>Alphaproteobacteria</taxon>
        <taxon>Rhodobacterales</taxon>
        <taxon>Roseobacteraceae</taxon>
    </lineage>
</organism>
<evidence type="ECO:0000256" key="5">
    <source>
        <dbReference type="SAM" id="Phobius"/>
    </source>
</evidence>
<feature type="transmembrane region" description="Helical" evidence="5">
    <location>
        <begin position="159"/>
        <end position="178"/>
    </location>
</feature>
<evidence type="ECO:0000256" key="4">
    <source>
        <dbReference type="ARBA" id="ARBA00023136"/>
    </source>
</evidence>
<sequence>MQDAPNIKATDWLMVCALGLIWGGTFMVQKLALDHLPPLWVAAGRISFAALITAAFWQMRGARMFTSPEQNWPRLTFVAVFSAAVPFMLLAWAQQFVTSGFVGVSMAAVALIVLPLAHFLVPGERMTLRRTAGFVIGFFGVLLLLGPGAFTSSGAGLEGIGRLACFGAATCYAISSIAMRGLPEIDPFGLSTATLGFGVLVVVPMALFTHGLPPLPGLQGLLLVMLLGLVPTAGANLLRIILIRSAGPVFMSLTNYQVPLWSVTLGVVLLGEPLQSSLLWAALLILIGLGLSQYGALKRLFARD</sequence>
<dbReference type="InterPro" id="IPR000620">
    <property type="entry name" value="EamA_dom"/>
</dbReference>
<feature type="transmembrane region" description="Helical" evidence="5">
    <location>
        <begin position="277"/>
        <end position="297"/>
    </location>
</feature>
<dbReference type="PANTHER" id="PTHR32322:SF9">
    <property type="entry name" value="AMINO-ACID METABOLITE EFFLUX PUMP-RELATED"/>
    <property type="match status" value="1"/>
</dbReference>
<gene>
    <name evidence="7" type="ORF">CLV88_10834</name>
</gene>
<keyword evidence="4 5" id="KW-0472">Membrane</keyword>
<protein>
    <submittedName>
        <fullName evidence="7">Drug/metabolite transporter (DMT)-like permease</fullName>
    </submittedName>
</protein>
<evidence type="ECO:0000256" key="1">
    <source>
        <dbReference type="ARBA" id="ARBA00004141"/>
    </source>
</evidence>
<dbReference type="PANTHER" id="PTHR32322">
    <property type="entry name" value="INNER MEMBRANE TRANSPORTER"/>
    <property type="match status" value="1"/>
</dbReference>
<feature type="domain" description="EamA" evidence="6">
    <location>
        <begin position="13"/>
        <end position="145"/>
    </location>
</feature>
<accession>A0A2P8FAV2</accession>
<feature type="transmembrane region" description="Helical" evidence="5">
    <location>
        <begin position="133"/>
        <end position="153"/>
    </location>
</feature>
<reference evidence="7 8" key="1">
    <citation type="submission" date="2018-03" db="EMBL/GenBank/DDBJ databases">
        <title>Genomic Encyclopedia of Archaeal and Bacterial Type Strains, Phase II (KMG-II): from individual species to whole genera.</title>
        <authorList>
            <person name="Goeker M."/>
        </authorList>
    </citation>
    <scope>NUCLEOTIDE SEQUENCE [LARGE SCALE GENOMIC DNA]</scope>
    <source>
        <strain evidence="7 8">DSM 100673</strain>
    </source>
</reference>
<evidence type="ECO:0000313" key="8">
    <source>
        <dbReference type="Proteomes" id="UP000240418"/>
    </source>
</evidence>
<dbReference type="OrthoDB" id="9810556at2"/>
<dbReference type="InterPro" id="IPR050638">
    <property type="entry name" value="AA-Vitamin_Transporters"/>
</dbReference>
<name>A0A2P8FAV2_9RHOB</name>
<dbReference type="Proteomes" id="UP000240418">
    <property type="component" value="Unassembled WGS sequence"/>
</dbReference>
<evidence type="ECO:0000259" key="6">
    <source>
        <dbReference type="Pfam" id="PF00892"/>
    </source>
</evidence>
<keyword evidence="3 5" id="KW-1133">Transmembrane helix</keyword>
<dbReference type="GO" id="GO:0016020">
    <property type="term" value="C:membrane"/>
    <property type="evidence" value="ECO:0007669"/>
    <property type="project" value="UniProtKB-SubCell"/>
</dbReference>
<evidence type="ECO:0000256" key="2">
    <source>
        <dbReference type="ARBA" id="ARBA00022692"/>
    </source>
</evidence>
<evidence type="ECO:0000256" key="3">
    <source>
        <dbReference type="ARBA" id="ARBA00022989"/>
    </source>
</evidence>
<dbReference type="Pfam" id="PF00892">
    <property type="entry name" value="EamA"/>
    <property type="match status" value="2"/>
</dbReference>
<feature type="transmembrane region" description="Helical" evidence="5">
    <location>
        <begin position="71"/>
        <end position="93"/>
    </location>
</feature>
<feature type="transmembrane region" description="Helical" evidence="5">
    <location>
        <begin position="190"/>
        <end position="208"/>
    </location>
</feature>
<dbReference type="EMBL" id="PYGJ01000008">
    <property type="protein sequence ID" value="PSL18856.1"/>
    <property type="molecule type" value="Genomic_DNA"/>
</dbReference>
<dbReference type="AlphaFoldDB" id="A0A2P8FAV2"/>
<dbReference type="SUPFAM" id="SSF103481">
    <property type="entry name" value="Multidrug resistance efflux transporter EmrE"/>
    <property type="match status" value="2"/>
</dbReference>
<feature type="transmembrane region" description="Helical" evidence="5">
    <location>
        <begin position="12"/>
        <end position="33"/>
    </location>
</feature>
<feature type="transmembrane region" description="Helical" evidence="5">
    <location>
        <begin position="99"/>
        <end position="121"/>
    </location>
</feature>
<feature type="domain" description="EamA" evidence="6">
    <location>
        <begin position="160"/>
        <end position="291"/>
    </location>
</feature>
<proteinExistence type="predicted"/>
<dbReference type="InterPro" id="IPR037185">
    <property type="entry name" value="EmrE-like"/>
</dbReference>
<evidence type="ECO:0000313" key="7">
    <source>
        <dbReference type="EMBL" id="PSL18856.1"/>
    </source>
</evidence>